<organism evidence="3 4">
    <name type="scientific">Elysia chlorotica</name>
    <name type="common">Eastern emerald elysia</name>
    <name type="synonym">Sea slug</name>
    <dbReference type="NCBI Taxonomy" id="188477"/>
    <lineage>
        <taxon>Eukaryota</taxon>
        <taxon>Metazoa</taxon>
        <taxon>Spiralia</taxon>
        <taxon>Lophotrochozoa</taxon>
        <taxon>Mollusca</taxon>
        <taxon>Gastropoda</taxon>
        <taxon>Heterobranchia</taxon>
        <taxon>Euthyneura</taxon>
        <taxon>Panpulmonata</taxon>
        <taxon>Sacoglossa</taxon>
        <taxon>Placobranchoidea</taxon>
        <taxon>Plakobranchidae</taxon>
        <taxon>Elysia</taxon>
    </lineage>
</organism>
<keyword evidence="1" id="KW-0732">Signal</keyword>
<dbReference type="PANTHER" id="PTHR22801">
    <property type="entry name" value="LITHOSTATHINE"/>
    <property type="match status" value="1"/>
</dbReference>
<dbReference type="AlphaFoldDB" id="A0A3S1HWK3"/>
<dbReference type="EMBL" id="RQTK01000107">
    <property type="protein sequence ID" value="RUS87572.1"/>
    <property type="molecule type" value="Genomic_DNA"/>
</dbReference>
<evidence type="ECO:0000259" key="2">
    <source>
        <dbReference type="PROSITE" id="PS50041"/>
    </source>
</evidence>
<reference evidence="3 4" key="1">
    <citation type="submission" date="2019-01" db="EMBL/GenBank/DDBJ databases">
        <title>A draft genome assembly of the solar-powered sea slug Elysia chlorotica.</title>
        <authorList>
            <person name="Cai H."/>
            <person name="Li Q."/>
            <person name="Fang X."/>
            <person name="Li J."/>
            <person name="Curtis N.E."/>
            <person name="Altenburger A."/>
            <person name="Shibata T."/>
            <person name="Feng M."/>
            <person name="Maeda T."/>
            <person name="Schwartz J.A."/>
            <person name="Shigenobu S."/>
            <person name="Lundholm N."/>
            <person name="Nishiyama T."/>
            <person name="Yang H."/>
            <person name="Hasebe M."/>
            <person name="Li S."/>
            <person name="Pierce S.K."/>
            <person name="Wang J."/>
        </authorList>
    </citation>
    <scope>NUCLEOTIDE SEQUENCE [LARGE SCALE GENOMIC DNA]</scope>
    <source>
        <strain evidence="3">EC2010</strain>
        <tissue evidence="3">Whole organism of an adult</tissue>
    </source>
</reference>
<dbReference type="InterPro" id="IPR016187">
    <property type="entry name" value="CTDL_fold"/>
</dbReference>
<evidence type="ECO:0000313" key="3">
    <source>
        <dbReference type="EMBL" id="RUS87572.1"/>
    </source>
</evidence>
<dbReference type="Gene3D" id="3.10.100.10">
    <property type="entry name" value="Mannose-Binding Protein A, subunit A"/>
    <property type="match status" value="1"/>
</dbReference>
<dbReference type="SMART" id="SM00034">
    <property type="entry name" value="CLECT"/>
    <property type="match status" value="1"/>
</dbReference>
<accession>A0A3S1HWK3</accession>
<comment type="caution">
    <text evidence="3">The sequence shown here is derived from an EMBL/GenBank/DDBJ whole genome shotgun (WGS) entry which is preliminary data.</text>
</comment>
<gene>
    <name evidence="3" type="ORF">EGW08_004678</name>
</gene>
<keyword evidence="4" id="KW-1185">Reference proteome</keyword>
<evidence type="ECO:0000256" key="1">
    <source>
        <dbReference type="SAM" id="SignalP"/>
    </source>
</evidence>
<dbReference type="SUPFAM" id="SSF56436">
    <property type="entry name" value="C-type lectin-like"/>
    <property type="match status" value="1"/>
</dbReference>
<dbReference type="InterPro" id="IPR001304">
    <property type="entry name" value="C-type_lectin-like"/>
</dbReference>
<dbReference type="OrthoDB" id="10047605at2759"/>
<feature type="signal peptide" evidence="1">
    <location>
        <begin position="1"/>
        <end position="17"/>
    </location>
</feature>
<feature type="non-terminal residue" evidence="3">
    <location>
        <position position="135"/>
    </location>
</feature>
<dbReference type="Pfam" id="PF00059">
    <property type="entry name" value="Lectin_C"/>
    <property type="match status" value="1"/>
</dbReference>
<protein>
    <recommendedName>
        <fullName evidence="2">C-type lectin domain-containing protein</fullName>
    </recommendedName>
</protein>
<dbReference type="InterPro" id="IPR050801">
    <property type="entry name" value="Ca-Dep_Lectins_ImmuneDev"/>
</dbReference>
<dbReference type="CDD" id="cd00037">
    <property type="entry name" value="CLECT"/>
    <property type="match status" value="1"/>
</dbReference>
<dbReference type="Proteomes" id="UP000271974">
    <property type="component" value="Unassembled WGS sequence"/>
</dbReference>
<evidence type="ECO:0000313" key="4">
    <source>
        <dbReference type="Proteomes" id="UP000271974"/>
    </source>
</evidence>
<sequence length="135" mass="14886">MAFLYFLLVAGLATVFGQSACPTGFTLFGQSCYAYVNHEQAWPEAQSTCAAMGAYIAEIFDQATNDFITDMARKHQHRVIWLGGSDLIKSGEWLWARSGIPVSSAFQDWAPNQPDGNTGDASDTEDCMELNIDKY</sequence>
<proteinExistence type="predicted"/>
<dbReference type="InterPro" id="IPR016186">
    <property type="entry name" value="C-type_lectin-like/link_sf"/>
</dbReference>
<name>A0A3S1HWK3_ELYCH</name>
<feature type="domain" description="C-type lectin" evidence="2">
    <location>
        <begin position="28"/>
        <end position="135"/>
    </location>
</feature>
<feature type="chain" id="PRO_5018726207" description="C-type lectin domain-containing protein" evidence="1">
    <location>
        <begin position="18"/>
        <end position="135"/>
    </location>
</feature>
<dbReference type="PROSITE" id="PS50041">
    <property type="entry name" value="C_TYPE_LECTIN_2"/>
    <property type="match status" value="1"/>
</dbReference>
<dbReference type="PANTHER" id="PTHR22801:SF63">
    <property type="entry name" value="C-TYPE LECTIN DOMAIN-CONTAINING PROTEIN"/>
    <property type="match status" value="1"/>
</dbReference>